<sequence length="284" mass="32916">MAETVSIKFLKWNPIYEEERPFQIFTALRPDSKDRRTTNLEWDERAITVQDCRGMNDLHLDTHGFMSFHLPGFDELPGEEFIRNQYVPAVKEMLKSHLEGVGTVFVFDWRVRYSKFDNNVAEINFSDQMTPLLPSNFAHIDTCPISVVQRIQSSFPEDADRILRQRVRAVNVWKPLDYPVEEWGLAVCDGTTVDPDDLVETDSVRKGSVTANYYVKHNEKQKWYFLPRQEPHEALVFKHFDSDPTVPASYALHSSIKQQIPGNMAPRPRKSIEVRALLFSEAIN</sequence>
<dbReference type="PANTHER" id="PTHR34598">
    <property type="entry name" value="BLL6449 PROTEIN"/>
    <property type="match status" value="1"/>
</dbReference>
<keyword evidence="3" id="KW-1185">Reference proteome</keyword>
<dbReference type="Proteomes" id="UP000054481">
    <property type="component" value="Unassembled WGS sequence"/>
</dbReference>
<evidence type="ECO:0000313" key="2">
    <source>
        <dbReference type="EMBL" id="KJZ76462.1"/>
    </source>
</evidence>
<dbReference type="OrthoDB" id="4928238at2759"/>
<evidence type="ECO:0000313" key="3">
    <source>
        <dbReference type="Proteomes" id="UP000054481"/>
    </source>
</evidence>
<accession>A0A0F8A1R9</accession>
<reference evidence="2 3" key="1">
    <citation type="journal article" date="2014" name="Genome Biol. Evol.">
        <title>Comparative genomics and transcriptomics analyses reveal divergent lifestyle features of nematode endoparasitic fungus Hirsutella minnesotensis.</title>
        <authorList>
            <person name="Lai Y."/>
            <person name="Liu K."/>
            <person name="Zhang X."/>
            <person name="Zhang X."/>
            <person name="Li K."/>
            <person name="Wang N."/>
            <person name="Shu C."/>
            <person name="Wu Y."/>
            <person name="Wang C."/>
            <person name="Bushley K.E."/>
            <person name="Xiang M."/>
            <person name="Liu X."/>
        </authorList>
    </citation>
    <scope>NUCLEOTIDE SEQUENCE [LARGE SCALE GENOMIC DNA]</scope>
    <source>
        <strain evidence="2 3">3608</strain>
    </source>
</reference>
<evidence type="ECO:0000256" key="1">
    <source>
        <dbReference type="ARBA" id="ARBA00023604"/>
    </source>
</evidence>
<dbReference type="NCBIfam" id="NF041278">
    <property type="entry name" value="CmcJ_NvfI_EfuI"/>
    <property type="match status" value="1"/>
</dbReference>
<dbReference type="AlphaFoldDB" id="A0A0F8A1R9"/>
<proteinExistence type="inferred from homology"/>
<gene>
    <name evidence="2" type="ORF">HIM_04191</name>
</gene>
<dbReference type="GO" id="GO:0016491">
    <property type="term" value="F:oxidoreductase activity"/>
    <property type="evidence" value="ECO:0007669"/>
    <property type="project" value="InterPro"/>
</dbReference>
<organism evidence="2 3">
    <name type="scientific">Hirsutella minnesotensis 3608</name>
    <dbReference type="NCBI Taxonomy" id="1043627"/>
    <lineage>
        <taxon>Eukaryota</taxon>
        <taxon>Fungi</taxon>
        <taxon>Dikarya</taxon>
        <taxon>Ascomycota</taxon>
        <taxon>Pezizomycotina</taxon>
        <taxon>Sordariomycetes</taxon>
        <taxon>Hypocreomycetidae</taxon>
        <taxon>Hypocreales</taxon>
        <taxon>Ophiocordycipitaceae</taxon>
        <taxon>Hirsutella</taxon>
    </lineage>
</organism>
<evidence type="ECO:0008006" key="4">
    <source>
        <dbReference type="Google" id="ProtNLM"/>
    </source>
</evidence>
<comment type="similarity">
    <text evidence="1">Belongs to the asaB hydroxylase/desaturase family.</text>
</comment>
<name>A0A0F8A1R9_9HYPO</name>
<dbReference type="PANTHER" id="PTHR34598:SF3">
    <property type="entry name" value="OXIDOREDUCTASE AN1597"/>
    <property type="match status" value="1"/>
</dbReference>
<dbReference type="InterPro" id="IPR044053">
    <property type="entry name" value="AsaB-like"/>
</dbReference>
<dbReference type="EMBL" id="KQ030511">
    <property type="protein sequence ID" value="KJZ76462.1"/>
    <property type="molecule type" value="Genomic_DNA"/>
</dbReference>
<protein>
    <recommendedName>
        <fullName evidence="4">Methyltransferase CmcJ</fullName>
    </recommendedName>
</protein>